<evidence type="ECO:0000313" key="1">
    <source>
        <dbReference type="Proteomes" id="UP000694888"/>
    </source>
</evidence>
<organism evidence="1 2">
    <name type="scientific">Aplysia californica</name>
    <name type="common">California sea hare</name>
    <dbReference type="NCBI Taxonomy" id="6500"/>
    <lineage>
        <taxon>Eukaryota</taxon>
        <taxon>Metazoa</taxon>
        <taxon>Spiralia</taxon>
        <taxon>Lophotrochozoa</taxon>
        <taxon>Mollusca</taxon>
        <taxon>Gastropoda</taxon>
        <taxon>Heterobranchia</taxon>
        <taxon>Euthyneura</taxon>
        <taxon>Tectipleura</taxon>
        <taxon>Aplysiida</taxon>
        <taxon>Aplysioidea</taxon>
        <taxon>Aplysiidae</taxon>
        <taxon>Aplysia</taxon>
    </lineage>
</organism>
<protein>
    <submittedName>
        <fullName evidence="2">Uncharacterized protein LOC101855497</fullName>
    </submittedName>
</protein>
<name>A0ABM0JRU5_APLCA</name>
<reference evidence="2" key="1">
    <citation type="submission" date="2025-08" db="UniProtKB">
        <authorList>
            <consortium name="RefSeq"/>
        </authorList>
    </citation>
    <scope>IDENTIFICATION</scope>
</reference>
<keyword evidence="1" id="KW-1185">Reference proteome</keyword>
<accession>A0ABM0JRU5</accession>
<dbReference type="RefSeq" id="XP_005100093.1">
    <property type="nucleotide sequence ID" value="XM_005100036.1"/>
</dbReference>
<proteinExistence type="predicted"/>
<dbReference type="Proteomes" id="UP000694888">
    <property type="component" value="Unplaced"/>
</dbReference>
<gene>
    <name evidence="2" type="primary">LOC101855497</name>
</gene>
<sequence>MIEEMMKDFNKSISTGKISEDWFHSWLIPIPKLVKDHSVAGRISAHLQKKSQLPNELGSYRPHRETAVNAVVMAYDIYEGFQQRKETVVTTLDLEVAYNRVDYECLIDRLLEFDVDIWLMRWVAAALVERKIALRQGVLTSNSVSIAPGLPRTNASLE</sequence>
<dbReference type="GeneID" id="101855497"/>
<evidence type="ECO:0000313" key="2">
    <source>
        <dbReference type="RefSeq" id="XP_005100093.1"/>
    </source>
</evidence>